<gene>
    <name evidence="1" type="ORF">KK1_036470</name>
</gene>
<dbReference type="EMBL" id="KQ483732">
    <property type="protein sequence ID" value="KYP42124.1"/>
    <property type="molecule type" value="Genomic_DNA"/>
</dbReference>
<name>A0A151RHP6_CAJCA</name>
<sequence length="90" mass="10515">NCIDMRLDYAISDMECLDHWDQISCCLLVRSKLDHHPLLVSLSRGQGARSYSPFTFLDIWKDHKDCRQLIIDIWSSQVQGCPMFILKCKL</sequence>
<reference evidence="1" key="1">
    <citation type="journal article" date="2012" name="Nat. Biotechnol.">
        <title>Draft genome sequence of pigeonpea (Cajanus cajan), an orphan legume crop of resource-poor farmers.</title>
        <authorList>
            <person name="Varshney R.K."/>
            <person name="Chen W."/>
            <person name="Li Y."/>
            <person name="Bharti A.K."/>
            <person name="Saxena R.K."/>
            <person name="Schlueter J.A."/>
            <person name="Donoghue M.T."/>
            <person name="Azam S."/>
            <person name="Fan G."/>
            <person name="Whaley A.M."/>
            <person name="Farmer A.D."/>
            <person name="Sheridan J."/>
            <person name="Iwata A."/>
            <person name="Tuteja R."/>
            <person name="Penmetsa R.V."/>
            <person name="Wu W."/>
            <person name="Upadhyaya H.D."/>
            <person name="Yang S.P."/>
            <person name="Shah T."/>
            <person name="Saxena K.B."/>
            <person name="Michael T."/>
            <person name="McCombie W.R."/>
            <person name="Yang B."/>
            <person name="Zhang G."/>
            <person name="Yang H."/>
            <person name="Wang J."/>
            <person name="Spillane C."/>
            <person name="Cook D.R."/>
            <person name="May G.D."/>
            <person name="Xu X."/>
            <person name="Jackson S.A."/>
        </authorList>
    </citation>
    <scope>NUCLEOTIDE SEQUENCE [LARGE SCALE GENOMIC DNA]</scope>
</reference>
<evidence type="ECO:0000313" key="1">
    <source>
        <dbReference type="EMBL" id="KYP42124.1"/>
    </source>
</evidence>
<keyword evidence="2" id="KW-1185">Reference proteome</keyword>
<dbReference type="Proteomes" id="UP000075243">
    <property type="component" value="Unassembled WGS sequence"/>
</dbReference>
<protein>
    <submittedName>
        <fullName evidence="1">Uncharacterized protein</fullName>
    </submittedName>
</protein>
<dbReference type="AlphaFoldDB" id="A0A151RHP6"/>
<dbReference type="Gramene" id="C.cajan_38047.t">
    <property type="protein sequence ID" value="C.cajan_38047.t.cds1"/>
    <property type="gene ID" value="C.cajan_38047"/>
</dbReference>
<accession>A0A151RHP6</accession>
<proteinExistence type="predicted"/>
<organism evidence="1 2">
    <name type="scientific">Cajanus cajan</name>
    <name type="common">Pigeon pea</name>
    <name type="synonym">Cajanus indicus</name>
    <dbReference type="NCBI Taxonomy" id="3821"/>
    <lineage>
        <taxon>Eukaryota</taxon>
        <taxon>Viridiplantae</taxon>
        <taxon>Streptophyta</taxon>
        <taxon>Embryophyta</taxon>
        <taxon>Tracheophyta</taxon>
        <taxon>Spermatophyta</taxon>
        <taxon>Magnoliopsida</taxon>
        <taxon>eudicotyledons</taxon>
        <taxon>Gunneridae</taxon>
        <taxon>Pentapetalae</taxon>
        <taxon>rosids</taxon>
        <taxon>fabids</taxon>
        <taxon>Fabales</taxon>
        <taxon>Fabaceae</taxon>
        <taxon>Papilionoideae</taxon>
        <taxon>50 kb inversion clade</taxon>
        <taxon>NPAAA clade</taxon>
        <taxon>indigoferoid/millettioid clade</taxon>
        <taxon>Phaseoleae</taxon>
        <taxon>Cajanus</taxon>
    </lineage>
</organism>
<feature type="non-terminal residue" evidence="1">
    <location>
        <position position="1"/>
    </location>
</feature>
<evidence type="ECO:0000313" key="2">
    <source>
        <dbReference type="Proteomes" id="UP000075243"/>
    </source>
</evidence>